<protein>
    <submittedName>
        <fullName evidence="2">Uncharacterized protein</fullName>
    </submittedName>
</protein>
<feature type="compositionally biased region" description="Basic residues" evidence="1">
    <location>
        <begin position="145"/>
        <end position="154"/>
    </location>
</feature>
<evidence type="ECO:0000256" key="1">
    <source>
        <dbReference type="SAM" id="MobiDB-lite"/>
    </source>
</evidence>
<keyword evidence="3" id="KW-1185">Reference proteome</keyword>
<dbReference type="InParanoid" id="A0A165R1R7"/>
<dbReference type="Proteomes" id="UP000077266">
    <property type="component" value="Unassembled WGS sequence"/>
</dbReference>
<proteinExistence type="predicted"/>
<reference evidence="2 3" key="1">
    <citation type="journal article" date="2016" name="Mol. Biol. Evol.">
        <title>Comparative Genomics of Early-Diverging Mushroom-Forming Fungi Provides Insights into the Origins of Lignocellulose Decay Capabilities.</title>
        <authorList>
            <person name="Nagy L.G."/>
            <person name="Riley R."/>
            <person name="Tritt A."/>
            <person name="Adam C."/>
            <person name="Daum C."/>
            <person name="Floudas D."/>
            <person name="Sun H."/>
            <person name="Yadav J.S."/>
            <person name="Pangilinan J."/>
            <person name="Larsson K.H."/>
            <person name="Matsuura K."/>
            <person name="Barry K."/>
            <person name="Labutti K."/>
            <person name="Kuo R."/>
            <person name="Ohm R.A."/>
            <person name="Bhattacharya S.S."/>
            <person name="Shirouzu T."/>
            <person name="Yoshinaga Y."/>
            <person name="Martin F.M."/>
            <person name="Grigoriev I.V."/>
            <person name="Hibbett D.S."/>
        </authorList>
    </citation>
    <scope>NUCLEOTIDE SEQUENCE [LARGE SCALE GENOMIC DNA]</scope>
    <source>
        <strain evidence="2 3">HHB12029</strain>
    </source>
</reference>
<dbReference type="AlphaFoldDB" id="A0A165R1R7"/>
<feature type="region of interest" description="Disordered" evidence="1">
    <location>
        <begin position="137"/>
        <end position="190"/>
    </location>
</feature>
<feature type="compositionally biased region" description="Pro residues" evidence="1">
    <location>
        <begin position="318"/>
        <end position="345"/>
    </location>
</feature>
<accession>A0A165R1R7</accession>
<gene>
    <name evidence="2" type="ORF">EXIGLDRAFT_24276</name>
</gene>
<sequence length="401" mass="42303">MLYHSAKLLEPPSQVRTALSVLSRSINKLNFDAGQGPPAAAQPLSLSSMDLSQVAAPTVSSISASGPQKGIFLAVPPGTKPVPARFVHYTPNVPAVMVAGTGQPPAPAPVASHGPLPLAALANRKTIAKDILRALVGSAPEPHTGKRKRGHGRVASRSSPPPSHVAAQPEESRSQAGPSRGASSDAPREDEVADIEIQSFAVVQEALQAPTLDLEWRTVEPPTPGLFTAARDANAHPTIEEVESDATIAPMALDVDDLPEATGKPNEPPLFWRDSNSPDDVDEPPNRSFRSATSAAESEADVDALLLRSPSPDEPPHRPAIPPVPGASAQPPVPPVKNILPPPAPKSLVPAQQLSDTALAVRRLRHAWPADKPDLSIVELPRLPADWLPREKEGTRNVHDI</sequence>
<feature type="region of interest" description="Disordered" evidence="1">
    <location>
        <begin position="257"/>
        <end position="348"/>
    </location>
</feature>
<organism evidence="2 3">
    <name type="scientific">Exidia glandulosa HHB12029</name>
    <dbReference type="NCBI Taxonomy" id="1314781"/>
    <lineage>
        <taxon>Eukaryota</taxon>
        <taxon>Fungi</taxon>
        <taxon>Dikarya</taxon>
        <taxon>Basidiomycota</taxon>
        <taxon>Agaricomycotina</taxon>
        <taxon>Agaricomycetes</taxon>
        <taxon>Auriculariales</taxon>
        <taxon>Exidiaceae</taxon>
        <taxon>Exidia</taxon>
    </lineage>
</organism>
<name>A0A165R1R7_EXIGL</name>
<evidence type="ECO:0000313" key="2">
    <source>
        <dbReference type="EMBL" id="KZW04376.1"/>
    </source>
</evidence>
<evidence type="ECO:0000313" key="3">
    <source>
        <dbReference type="Proteomes" id="UP000077266"/>
    </source>
</evidence>
<dbReference type="EMBL" id="KV425882">
    <property type="protein sequence ID" value="KZW04376.1"/>
    <property type="molecule type" value="Genomic_DNA"/>
</dbReference>